<dbReference type="Proteomes" id="UP000729913">
    <property type="component" value="Unassembled WGS sequence"/>
</dbReference>
<organism evidence="1 2">
    <name type="scientific">Cotesia typhae</name>
    <dbReference type="NCBI Taxonomy" id="2053667"/>
    <lineage>
        <taxon>Eukaryota</taxon>
        <taxon>Metazoa</taxon>
        <taxon>Ecdysozoa</taxon>
        <taxon>Arthropoda</taxon>
        <taxon>Hexapoda</taxon>
        <taxon>Insecta</taxon>
        <taxon>Pterygota</taxon>
        <taxon>Neoptera</taxon>
        <taxon>Endopterygota</taxon>
        <taxon>Hymenoptera</taxon>
        <taxon>Apocrita</taxon>
        <taxon>Ichneumonoidea</taxon>
        <taxon>Braconidae</taxon>
        <taxon>Microgastrinae</taxon>
        <taxon>Cotesia</taxon>
    </lineage>
</organism>
<accession>A0A8J5UZR7</accession>
<evidence type="ECO:0000313" key="2">
    <source>
        <dbReference type="Proteomes" id="UP000729913"/>
    </source>
</evidence>
<gene>
    <name evidence="1" type="ORF">G9C98_003578</name>
</gene>
<dbReference type="AlphaFoldDB" id="A0A8J5UZR7"/>
<protein>
    <submittedName>
        <fullName evidence="1">Uncharacterized protein</fullName>
    </submittedName>
</protein>
<reference evidence="1" key="1">
    <citation type="submission" date="2020-03" db="EMBL/GenBank/DDBJ databases">
        <authorList>
            <person name="Chebbi M.A."/>
            <person name="Drezen J.M."/>
        </authorList>
    </citation>
    <scope>NUCLEOTIDE SEQUENCE</scope>
    <source>
        <tissue evidence="1">Whole body</tissue>
    </source>
</reference>
<reference evidence="1" key="2">
    <citation type="submission" date="2021-04" db="EMBL/GenBank/DDBJ databases">
        <title>Genome-wide patterns of bracovirus chromosomal integration into multiple host tissues during parasitism.</title>
        <authorList>
            <person name="Chebbi M.A.C."/>
        </authorList>
    </citation>
    <scope>NUCLEOTIDE SEQUENCE</scope>
    <source>
        <tissue evidence="1">Whole body</tissue>
    </source>
</reference>
<comment type="caution">
    <text evidence="1">The sequence shown here is derived from an EMBL/GenBank/DDBJ whole genome shotgun (WGS) entry which is preliminary data.</text>
</comment>
<keyword evidence="2" id="KW-1185">Reference proteome</keyword>
<name>A0A8J5UZR7_9HYME</name>
<proteinExistence type="predicted"/>
<dbReference type="EMBL" id="JAAOIC020000039">
    <property type="protein sequence ID" value="KAG8039271.1"/>
    <property type="molecule type" value="Genomic_DNA"/>
</dbReference>
<dbReference type="OrthoDB" id="10292261at2759"/>
<sequence length="59" mass="6834">MTSYIGKRPTETKPNDPFYAMFPQNCIKKTTAIWLLRNLSIAKPTKEEKSMSILKVFLL</sequence>
<evidence type="ECO:0000313" key="1">
    <source>
        <dbReference type="EMBL" id="KAG8039271.1"/>
    </source>
</evidence>